<comment type="caution">
    <text evidence="7">The sequence shown here is derived from an EMBL/GenBank/DDBJ whole genome shotgun (WGS) entry which is preliminary data.</text>
</comment>
<evidence type="ECO:0000256" key="2">
    <source>
        <dbReference type="ARBA" id="ARBA00023015"/>
    </source>
</evidence>
<dbReference type="EMBL" id="JADAQX010000101">
    <property type="protein sequence ID" value="KAF8821983.1"/>
    <property type="molecule type" value="Genomic_DNA"/>
</dbReference>
<keyword evidence="8" id="KW-1185">Reference proteome</keyword>
<feature type="compositionally biased region" description="Low complexity" evidence="6">
    <location>
        <begin position="327"/>
        <end position="336"/>
    </location>
</feature>
<accession>A0ABQ7JDA7</accession>
<feature type="compositionally biased region" description="Polar residues" evidence="6">
    <location>
        <begin position="345"/>
        <end position="372"/>
    </location>
</feature>
<feature type="compositionally biased region" description="Basic and acidic residues" evidence="6">
    <location>
        <begin position="177"/>
        <end position="206"/>
    </location>
</feature>
<evidence type="ECO:0008006" key="9">
    <source>
        <dbReference type="Google" id="ProtNLM"/>
    </source>
</evidence>
<evidence type="ECO:0000256" key="6">
    <source>
        <dbReference type="SAM" id="MobiDB-lite"/>
    </source>
</evidence>
<evidence type="ECO:0000256" key="3">
    <source>
        <dbReference type="ARBA" id="ARBA00023125"/>
    </source>
</evidence>
<evidence type="ECO:0000256" key="4">
    <source>
        <dbReference type="ARBA" id="ARBA00023163"/>
    </source>
</evidence>
<organism evidence="7 8">
    <name type="scientific">Cardiosporidium cionae</name>
    <dbReference type="NCBI Taxonomy" id="476202"/>
    <lineage>
        <taxon>Eukaryota</taxon>
        <taxon>Sar</taxon>
        <taxon>Alveolata</taxon>
        <taxon>Apicomplexa</taxon>
        <taxon>Aconoidasida</taxon>
        <taxon>Nephromycida</taxon>
        <taxon>Cardiosporidium</taxon>
    </lineage>
</organism>
<evidence type="ECO:0000256" key="5">
    <source>
        <dbReference type="ARBA" id="ARBA00023242"/>
    </source>
</evidence>
<evidence type="ECO:0000313" key="7">
    <source>
        <dbReference type="EMBL" id="KAF8821983.1"/>
    </source>
</evidence>
<dbReference type="InterPro" id="IPR011039">
    <property type="entry name" value="TFIIF_interaction"/>
</dbReference>
<dbReference type="SUPFAM" id="SSF50916">
    <property type="entry name" value="Rap30/74 interaction domains"/>
    <property type="match status" value="1"/>
</dbReference>
<proteinExistence type="predicted"/>
<keyword evidence="5" id="KW-0539">Nucleus</keyword>
<protein>
    <recommendedName>
        <fullName evidence="9">Transcription initiation factor IIF subunit alpha</fullName>
    </recommendedName>
</protein>
<comment type="subcellular location">
    <subcellularLocation>
        <location evidence="1">Nucleus</location>
    </subcellularLocation>
</comment>
<feature type="region of interest" description="Disordered" evidence="6">
    <location>
        <begin position="175"/>
        <end position="206"/>
    </location>
</feature>
<feature type="compositionally biased region" description="Acidic residues" evidence="6">
    <location>
        <begin position="309"/>
        <end position="326"/>
    </location>
</feature>
<keyword evidence="2" id="KW-0805">Transcription regulation</keyword>
<feature type="region of interest" description="Disordered" evidence="6">
    <location>
        <begin position="1"/>
        <end position="26"/>
    </location>
</feature>
<reference evidence="7 8" key="1">
    <citation type="journal article" date="2020" name="bioRxiv">
        <title>Metabolic contributions of an alphaproteobacterial endosymbiont in the apicomplexan Cardiosporidium cionae.</title>
        <authorList>
            <person name="Hunter E.S."/>
            <person name="Paight C.J."/>
            <person name="Lane C.E."/>
        </authorList>
    </citation>
    <scope>NUCLEOTIDE SEQUENCE [LARGE SCALE GENOMIC DNA]</scope>
    <source>
        <strain evidence="7">ESH_2018</strain>
    </source>
</reference>
<name>A0ABQ7JDA7_9APIC</name>
<keyword evidence="4" id="KW-0804">Transcription</keyword>
<sequence>MDSSSYFPTSTGGIELTHSSTASSPSGRKLRINLNKSVIIGRFPFNFELSQLIPPISVLKDEIVTKHEDESHRTPKAVEAAAFTVPWRLRDSSGDDKTEYRKHFLGSPDLLCSDSYFLLIESRDGYTEVLPVSAFHRFMPDVTFRSVSPLSSEAAENEARQKVVREADLSARVLSLKKHESDDEPMSKEKLDHSQEKDSQDDEYGIKRQELKRQKKVIKSKLVHGGKSDDYVSSALAVTTLRQSTVTWDYDEGHCSDDEEDLFAEEQQLIDDDIGEDDTKGDDDFEAGQDTLTGYGKRVKSLLKQQENQEVDDELDQYSDDDEEMEVSNNVENSDSIVPRDVKSPISSVTPRPSPSRAVQVTTSAQPLQTKSPTKEEVEAKVIRVLMQNMGRMNVKLFMGFLKFKEKNEEFRMIQAAISRMCTIQSEEHAGQKLKFISLKPEFRR</sequence>
<evidence type="ECO:0000256" key="1">
    <source>
        <dbReference type="ARBA" id="ARBA00004123"/>
    </source>
</evidence>
<keyword evidence="3" id="KW-0238">DNA-binding</keyword>
<feature type="region of interest" description="Disordered" evidence="6">
    <location>
        <begin position="303"/>
        <end position="373"/>
    </location>
</feature>
<gene>
    <name evidence="7" type="ORF">IE077_001268</name>
</gene>
<evidence type="ECO:0000313" key="8">
    <source>
        <dbReference type="Proteomes" id="UP000823046"/>
    </source>
</evidence>
<dbReference type="Proteomes" id="UP000823046">
    <property type="component" value="Unassembled WGS sequence"/>
</dbReference>